<proteinExistence type="inferred from homology"/>
<dbReference type="AlphaFoldDB" id="A0A7N8XAZ0"/>
<organism evidence="4 5">
    <name type="scientific">Mastacembelus armatus</name>
    <name type="common">zig-zag eel</name>
    <dbReference type="NCBI Taxonomy" id="205130"/>
    <lineage>
        <taxon>Eukaryota</taxon>
        <taxon>Metazoa</taxon>
        <taxon>Chordata</taxon>
        <taxon>Craniata</taxon>
        <taxon>Vertebrata</taxon>
        <taxon>Euteleostomi</taxon>
        <taxon>Actinopterygii</taxon>
        <taxon>Neopterygii</taxon>
        <taxon>Teleostei</taxon>
        <taxon>Neoteleostei</taxon>
        <taxon>Acanthomorphata</taxon>
        <taxon>Anabantaria</taxon>
        <taxon>Synbranchiformes</taxon>
        <taxon>Mastacembelidae</taxon>
        <taxon>Mastacembelus</taxon>
    </lineage>
</organism>
<dbReference type="GO" id="GO:0004089">
    <property type="term" value="F:carbonate dehydratase activity"/>
    <property type="evidence" value="ECO:0007669"/>
    <property type="project" value="InterPro"/>
</dbReference>
<sequence>MVEKVMAKLHLVHWNAVKYKTFGEAATAPDGLAGSVIDLKGFNPKCLLPSSLHYWTYLGSLTTPPLHESVIWIVLREPIIVSEKQLGKFRMLLFTGEEEDQRIRMENNFRPPQPLKGRKVRSSI</sequence>
<keyword evidence="5" id="KW-1185">Reference proteome</keyword>
<dbReference type="SUPFAM" id="SSF51069">
    <property type="entry name" value="Carbonic anhydrase"/>
    <property type="match status" value="1"/>
</dbReference>
<comment type="similarity">
    <text evidence="1">Belongs to the alpha-carbonic anhydrase family.</text>
</comment>
<evidence type="ECO:0000313" key="5">
    <source>
        <dbReference type="Proteomes" id="UP000261640"/>
    </source>
</evidence>
<evidence type="ECO:0000256" key="2">
    <source>
        <dbReference type="SAM" id="MobiDB-lite"/>
    </source>
</evidence>
<dbReference type="GO" id="GO:0008270">
    <property type="term" value="F:zinc ion binding"/>
    <property type="evidence" value="ECO:0007669"/>
    <property type="project" value="InterPro"/>
</dbReference>
<dbReference type="Proteomes" id="UP000261640">
    <property type="component" value="Unplaced"/>
</dbReference>
<evidence type="ECO:0000259" key="3">
    <source>
        <dbReference type="PROSITE" id="PS51144"/>
    </source>
</evidence>
<feature type="region of interest" description="Disordered" evidence="2">
    <location>
        <begin position="105"/>
        <end position="124"/>
    </location>
</feature>
<dbReference type="Gene3D" id="3.10.200.10">
    <property type="entry name" value="Alpha carbonic anhydrase"/>
    <property type="match status" value="1"/>
</dbReference>
<dbReference type="PANTHER" id="PTHR18952">
    <property type="entry name" value="CARBONIC ANHYDRASE"/>
    <property type="match status" value="1"/>
</dbReference>
<dbReference type="SMART" id="SM01057">
    <property type="entry name" value="Carb_anhydrase"/>
    <property type="match status" value="1"/>
</dbReference>
<name>A0A7N8XAZ0_9TELE</name>
<accession>A0A7N8XAZ0</accession>
<reference evidence="4" key="1">
    <citation type="submission" date="2025-08" db="UniProtKB">
        <authorList>
            <consortium name="Ensembl"/>
        </authorList>
    </citation>
    <scope>IDENTIFICATION</scope>
</reference>
<protein>
    <submittedName>
        <fullName evidence="4">Carbonic anhydrase VII</fullName>
    </submittedName>
</protein>
<dbReference type="InterPro" id="IPR001148">
    <property type="entry name" value="CA_dom"/>
</dbReference>
<dbReference type="InterPro" id="IPR023561">
    <property type="entry name" value="Carbonic_anhydrase_a-class"/>
</dbReference>
<feature type="domain" description="Alpha-carbonic anhydrase" evidence="3">
    <location>
        <begin position="1"/>
        <end position="124"/>
    </location>
</feature>
<dbReference type="Ensembl" id="ENSMAMT00000068626.1">
    <property type="protein sequence ID" value="ENSMAMP00000048277.1"/>
    <property type="gene ID" value="ENSMAMG00000002369.2"/>
</dbReference>
<evidence type="ECO:0000256" key="1">
    <source>
        <dbReference type="ARBA" id="ARBA00010718"/>
    </source>
</evidence>
<dbReference type="InterPro" id="IPR036398">
    <property type="entry name" value="CA_dom_sf"/>
</dbReference>
<evidence type="ECO:0000313" key="4">
    <source>
        <dbReference type="Ensembl" id="ENSMAMP00000048277.1"/>
    </source>
</evidence>
<dbReference type="GeneTree" id="ENSGT00940000159757"/>
<reference evidence="4" key="2">
    <citation type="submission" date="2025-09" db="UniProtKB">
        <authorList>
            <consortium name="Ensembl"/>
        </authorList>
    </citation>
    <scope>IDENTIFICATION</scope>
</reference>
<dbReference type="PROSITE" id="PS51144">
    <property type="entry name" value="ALPHA_CA_2"/>
    <property type="match status" value="1"/>
</dbReference>
<dbReference type="GO" id="GO:0051453">
    <property type="term" value="P:regulation of intracellular pH"/>
    <property type="evidence" value="ECO:0007669"/>
    <property type="project" value="TreeGrafter"/>
</dbReference>
<dbReference type="Pfam" id="PF00194">
    <property type="entry name" value="Carb_anhydrase"/>
    <property type="match status" value="1"/>
</dbReference>
<dbReference type="GO" id="GO:0005737">
    <property type="term" value="C:cytoplasm"/>
    <property type="evidence" value="ECO:0007669"/>
    <property type="project" value="TreeGrafter"/>
</dbReference>
<dbReference type="PANTHER" id="PTHR18952:SF124">
    <property type="entry name" value="CARBONIC ANHYDRASE 7"/>
    <property type="match status" value="1"/>
</dbReference>